<dbReference type="InterPro" id="IPR036390">
    <property type="entry name" value="WH_DNA-bd_sf"/>
</dbReference>
<evidence type="ECO:0000256" key="3">
    <source>
        <dbReference type="ARBA" id="ARBA00023163"/>
    </source>
</evidence>
<reference evidence="5 6" key="1">
    <citation type="submission" date="2021-03" db="EMBL/GenBank/DDBJ databases">
        <title>The complete genome sequence of Acetobacter sacchari TBRC 11175.</title>
        <authorList>
            <person name="Charoenyingcharoen P."/>
            <person name="Yukphan P."/>
        </authorList>
    </citation>
    <scope>NUCLEOTIDE SEQUENCE [LARGE SCALE GENOMIC DNA]</scope>
    <source>
        <strain evidence="5 6">TBRC 11175</strain>
    </source>
</reference>
<dbReference type="PANTHER" id="PTHR33164">
    <property type="entry name" value="TRANSCRIPTIONAL REGULATOR, MARR FAMILY"/>
    <property type="match status" value="1"/>
</dbReference>
<gene>
    <name evidence="5" type="ORF">J2D73_18945</name>
</gene>
<evidence type="ECO:0000313" key="5">
    <source>
        <dbReference type="EMBL" id="MBO1361865.1"/>
    </source>
</evidence>
<keyword evidence="3" id="KW-0804">Transcription</keyword>
<dbReference type="PANTHER" id="PTHR33164:SF64">
    <property type="entry name" value="TRANSCRIPTIONAL REGULATOR SLYA"/>
    <property type="match status" value="1"/>
</dbReference>
<protein>
    <submittedName>
        <fullName evidence="5">MarR family transcriptional regulator</fullName>
    </submittedName>
</protein>
<comment type="caution">
    <text evidence="5">The sequence shown here is derived from an EMBL/GenBank/DDBJ whole genome shotgun (WGS) entry which is preliminary data.</text>
</comment>
<dbReference type="SMART" id="SM00347">
    <property type="entry name" value="HTH_MARR"/>
    <property type="match status" value="1"/>
</dbReference>
<keyword evidence="2" id="KW-0238">DNA-binding</keyword>
<evidence type="ECO:0000256" key="2">
    <source>
        <dbReference type="ARBA" id="ARBA00023125"/>
    </source>
</evidence>
<dbReference type="InterPro" id="IPR036388">
    <property type="entry name" value="WH-like_DNA-bd_sf"/>
</dbReference>
<dbReference type="InterPro" id="IPR023187">
    <property type="entry name" value="Tscrpt_reg_MarR-type_CS"/>
</dbReference>
<dbReference type="PROSITE" id="PS01117">
    <property type="entry name" value="HTH_MARR_1"/>
    <property type="match status" value="1"/>
</dbReference>
<dbReference type="SUPFAM" id="SSF46785">
    <property type="entry name" value="Winged helix' DNA-binding domain"/>
    <property type="match status" value="1"/>
</dbReference>
<feature type="domain" description="HTH marR-type" evidence="4">
    <location>
        <begin position="8"/>
        <end position="147"/>
    </location>
</feature>
<keyword evidence="6" id="KW-1185">Reference proteome</keyword>
<name>A0ABS3M170_9PROT</name>
<dbReference type="Proteomes" id="UP000664771">
    <property type="component" value="Unassembled WGS sequence"/>
</dbReference>
<evidence type="ECO:0000259" key="4">
    <source>
        <dbReference type="PROSITE" id="PS50995"/>
    </source>
</evidence>
<evidence type="ECO:0000256" key="1">
    <source>
        <dbReference type="ARBA" id="ARBA00023015"/>
    </source>
</evidence>
<dbReference type="EMBL" id="JAFVMF010000033">
    <property type="protein sequence ID" value="MBO1361865.1"/>
    <property type="molecule type" value="Genomic_DNA"/>
</dbReference>
<dbReference type="PRINTS" id="PR00598">
    <property type="entry name" value="HTHMARR"/>
</dbReference>
<dbReference type="RefSeq" id="WP_207883888.1">
    <property type="nucleotide sequence ID" value="NZ_JAFVMF010000033.1"/>
</dbReference>
<dbReference type="InterPro" id="IPR039422">
    <property type="entry name" value="MarR/SlyA-like"/>
</dbReference>
<evidence type="ECO:0000313" key="6">
    <source>
        <dbReference type="Proteomes" id="UP000664771"/>
    </source>
</evidence>
<dbReference type="Gene3D" id="1.10.10.10">
    <property type="entry name" value="Winged helix-like DNA-binding domain superfamily/Winged helix DNA-binding domain"/>
    <property type="match status" value="1"/>
</dbReference>
<keyword evidence="1" id="KW-0805">Transcription regulation</keyword>
<dbReference type="Pfam" id="PF12802">
    <property type="entry name" value="MarR_2"/>
    <property type="match status" value="1"/>
</dbReference>
<accession>A0ABS3M170</accession>
<dbReference type="PROSITE" id="PS50995">
    <property type="entry name" value="HTH_MARR_2"/>
    <property type="match status" value="1"/>
</dbReference>
<organism evidence="5 6">
    <name type="scientific">Acetobacter sacchari</name>
    <dbReference type="NCBI Taxonomy" id="2661687"/>
    <lineage>
        <taxon>Bacteria</taxon>
        <taxon>Pseudomonadati</taxon>
        <taxon>Pseudomonadota</taxon>
        <taxon>Alphaproteobacteria</taxon>
        <taxon>Acetobacterales</taxon>
        <taxon>Acetobacteraceae</taxon>
        <taxon>Acetobacter</taxon>
    </lineage>
</organism>
<dbReference type="InterPro" id="IPR000835">
    <property type="entry name" value="HTH_MarR-typ"/>
</dbReference>
<sequence length="147" mass="16482">MQNSDETLLSLGRMFGQTARRWRQILDTRLQPYGLTDATWQPLVELKRQGRPLNQKDIAAALLLDKSSVVRTLRNLESQGLITRVPDATDGRAWCVIITDRGLELCDTVLRVASSIEKEVFEMLGHQGPAVKVVVGEVLDIVMNIKN</sequence>
<proteinExistence type="predicted"/>